<name>A0A6A6V4B6_9PLEO</name>
<evidence type="ECO:0000256" key="1">
    <source>
        <dbReference type="SAM" id="MobiDB-lite"/>
    </source>
</evidence>
<feature type="compositionally biased region" description="Basic and acidic residues" evidence="1">
    <location>
        <begin position="20"/>
        <end position="31"/>
    </location>
</feature>
<sequence>MPKDSGTRKPRGPRKQSSASERRNRARRVEEQGRKMTFRCERCKKKNLRCFVDTASGRWAGCISVGAECSLFVPEEE</sequence>
<dbReference type="AlphaFoldDB" id="A0A6A6V4B6"/>
<keyword evidence="3" id="KW-1185">Reference proteome</keyword>
<evidence type="ECO:0000313" key="3">
    <source>
        <dbReference type="Proteomes" id="UP000799440"/>
    </source>
</evidence>
<evidence type="ECO:0000313" key="2">
    <source>
        <dbReference type="EMBL" id="KAF2745335.1"/>
    </source>
</evidence>
<accession>A0A6A6V4B6</accession>
<protein>
    <submittedName>
        <fullName evidence="2">Uncharacterized protein</fullName>
    </submittedName>
</protein>
<organism evidence="2 3">
    <name type="scientific">Sporormia fimetaria CBS 119925</name>
    <dbReference type="NCBI Taxonomy" id="1340428"/>
    <lineage>
        <taxon>Eukaryota</taxon>
        <taxon>Fungi</taxon>
        <taxon>Dikarya</taxon>
        <taxon>Ascomycota</taxon>
        <taxon>Pezizomycotina</taxon>
        <taxon>Dothideomycetes</taxon>
        <taxon>Pleosporomycetidae</taxon>
        <taxon>Pleosporales</taxon>
        <taxon>Sporormiaceae</taxon>
        <taxon>Sporormia</taxon>
    </lineage>
</organism>
<dbReference type="Proteomes" id="UP000799440">
    <property type="component" value="Unassembled WGS sequence"/>
</dbReference>
<feature type="region of interest" description="Disordered" evidence="1">
    <location>
        <begin position="1"/>
        <end position="31"/>
    </location>
</feature>
<proteinExistence type="predicted"/>
<dbReference type="EMBL" id="MU006583">
    <property type="protein sequence ID" value="KAF2745335.1"/>
    <property type="molecule type" value="Genomic_DNA"/>
</dbReference>
<dbReference type="OrthoDB" id="3796976at2759"/>
<reference evidence="2" key="1">
    <citation type="journal article" date="2020" name="Stud. Mycol.">
        <title>101 Dothideomycetes genomes: a test case for predicting lifestyles and emergence of pathogens.</title>
        <authorList>
            <person name="Haridas S."/>
            <person name="Albert R."/>
            <person name="Binder M."/>
            <person name="Bloem J."/>
            <person name="Labutti K."/>
            <person name="Salamov A."/>
            <person name="Andreopoulos B."/>
            <person name="Baker S."/>
            <person name="Barry K."/>
            <person name="Bills G."/>
            <person name="Bluhm B."/>
            <person name="Cannon C."/>
            <person name="Castanera R."/>
            <person name="Culley D."/>
            <person name="Daum C."/>
            <person name="Ezra D."/>
            <person name="Gonzalez J."/>
            <person name="Henrissat B."/>
            <person name="Kuo A."/>
            <person name="Liang C."/>
            <person name="Lipzen A."/>
            <person name="Lutzoni F."/>
            <person name="Magnuson J."/>
            <person name="Mondo S."/>
            <person name="Nolan M."/>
            <person name="Ohm R."/>
            <person name="Pangilinan J."/>
            <person name="Park H.-J."/>
            <person name="Ramirez L."/>
            <person name="Alfaro M."/>
            <person name="Sun H."/>
            <person name="Tritt A."/>
            <person name="Yoshinaga Y."/>
            <person name="Zwiers L.-H."/>
            <person name="Turgeon B."/>
            <person name="Goodwin S."/>
            <person name="Spatafora J."/>
            <person name="Crous P."/>
            <person name="Grigoriev I."/>
        </authorList>
    </citation>
    <scope>NUCLEOTIDE SEQUENCE</scope>
    <source>
        <strain evidence="2">CBS 119925</strain>
    </source>
</reference>
<gene>
    <name evidence="2" type="ORF">M011DRAFT_469717</name>
</gene>